<dbReference type="InterPro" id="IPR011604">
    <property type="entry name" value="PDDEXK-like_dom_sf"/>
</dbReference>
<sequence>MNGWQDPKDGKRIYLITDNTRMDGFTDYIKEEDIERIYVTYSESRINLGIHYYRNNLYSSNLVGISRIKSVDDENLYDDEGNELLIKVVPRFNVTVVELLNYIRDDDEFDRYMAPQTVSNRHKEKDIEAIERNEIFYFFENEKPLKVDDAISEENSIITVTAFLSLLRLLCKRPLMGRMLKEEENLTGKVKGKIVIEKNIRINTMHGRNDRFYCQYLHFSDDIIENQILKVALKKAKRFVIEYFRDSSKDKNLYSSMISYCSNALRHISDISCSGNACNGLKFSGCYAYYKPVIAMARMILDDISIESNGEINTTGYIVPYAISMEKLFEVYVRAYLKKNGISSYKSKNTTGIKLEKFDDKTDVFLEEGLRNPGKYISGSIKPDIILTNQENGETVVLDVKYKDYTNGNSRDDRLQLLAYSMMLNANNVGIILPTRTEVEIFDARRINSMENRTVKYHQMLLGMMKDNPTIANYIKDNTFEKKD</sequence>
<evidence type="ECO:0000313" key="3">
    <source>
        <dbReference type="Proteomes" id="UP001297422"/>
    </source>
</evidence>
<protein>
    <submittedName>
        <fullName evidence="2">McrC family protein</fullName>
    </submittedName>
</protein>
<gene>
    <name evidence="2" type="ORF">LIQ10_18960</name>
</gene>
<dbReference type="RefSeq" id="WP_173880423.1">
    <property type="nucleotide sequence ID" value="NZ_JAAIMT010000069.1"/>
</dbReference>
<dbReference type="AlphaFoldDB" id="A0AAJ1B2U0"/>
<dbReference type="EMBL" id="JAJBNC010000065">
    <property type="protein sequence ID" value="MCB5495779.1"/>
    <property type="molecule type" value="Genomic_DNA"/>
</dbReference>
<dbReference type="Proteomes" id="UP001297422">
    <property type="component" value="Unassembled WGS sequence"/>
</dbReference>
<organism evidence="2 3">
    <name type="scientific">Mediterraneibacter gnavus</name>
    <name type="common">Ruminococcus gnavus</name>
    <dbReference type="NCBI Taxonomy" id="33038"/>
    <lineage>
        <taxon>Bacteria</taxon>
        <taxon>Bacillati</taxon>
        <taxon>Bacillota</taxon>
        <taxon>Clostridia</taxon>
        <taxon>Lachnospirales</taxon>
        <taxon>Lachnospiraceae</taxon>
        <taxon>Mediterraneibacter</taxon>
    </lineage>
</organism>
<comment type="caution">
    <text evidence="2">The sequence shown here is derived from an EMBL/GenBank/DDBJ whole genome shotgun (WGS) entry which is preliminary data.</text>
</comment>
<dbReference type="Gene3D" id="3.90.320.10">
    <property type="match status" value="1"/>
</dbReference>
<proteinExistence type="predicted"/>
<dbReference type="GO" id="GO:0016787">
    <property type="term" value="F:hydrolase activity"/>
    <property type="evidence" value="ECO:0007669"/>
    <property type="project" value="UniProtKB-KW"/>
</dbReference>
<dbReference type="PANTHER" id="PTHR38733:SF1">
    <property type="entry name" value="TYPE IV METHYL-DIRECTED RESTRICTION ENZYME ECOKMCRBC"/>
    <property type="match status" value="1"/>
</dbReference>
<accession>A0AAJ1B2U0</accession>
<evidence type="ECO:0000313" key="2">
    <source>
        <dbReference type="EMBL" id="MCB5495779.1"/>
    </source>
</evidence>
<dbReference type="Pfam" id="PF10117">
    <property type="entry name" value="McrBC"/>
    <property type="match status" value="1"/>
</dbReference>
<keyword evidence="1" id="KW-0378">Hydrolase</keyword>
<name>A0AAJ1B2U0_MEDGN</name>
<dbReference type="PANTHER" id="PTHR38733">
    <property type="entry name" value="PROTEIN MCRC"/>
    <property type="match status" value="1"/>
</dbReference>
<dbReference type="InterPro" id="IPR019292">
    <property type="entry name" value="McrC"/>
</dbReference>
<reference evidence="2" key="1">
    <citation type="submission" date="2021-10" db="EMBL/GenBank/DDBJ databases">
        <title>Collection of gut derived symbiotic bacterial strains cultured from healthy donors.</title>
        <authorList>
            <person name="Lin H."/>
            <person name="Littmann E."/>
            <person name="Claire K."/>
            <person name="Pamer E."/>
        </authorList>
    </citation>
    <scope>NUCLEOTIDE SEQUENCE</scope>
    <source>
        <strain evidence="2">MSK.23.4</strain>
    </source>
</reference>
<evidence type="ECO:0000256" key="1">
    <source>
        <dbReference type="ARBA" id="ARBA00022801"/>
    </source>
</evidence>